<feature type="region of interest" description="Disordered" evidence="1">
    <location>
        <begin position="34"/>
        <end position="60"/>
    </location>
</feature>
<keyword evidence="3" id="KW-1185">Reference proteome</keyword>
<evidence type="ECO:0000313" key="3">
    <source>
        <dbReference type="Proteomes" id="UP000022910"/>
    </source>
</evidence>
<accession>A0A015ICC3</accession>
<comment type="caution">
    <text evidence="2">The sequence shown here is derived from an EMBL/GenBank/DDBJ whole genome shotgun (WGS) entry which is preliminary data.</text>
</comment>
<dbReference type="Proteomes" id="UP000022910">
    <property type="component" value="Unassembled WGS sequence"/>
</dbReference>
<name>A0A015ICC3_RHIIW</name>
<dbReference type="STRING" id="1432141.A0A015ICC3"/>
<proteinExistence type="predicted"/>
<dbReference type="AlphaFoldDB" id="A0A015ICC3"/>
<reference evidence="2 3" key="1">
    <citation type="submission" date="2014-02" db="EMBL/GenBank/DDBJ databases">
        <title>Single nucleus genome sequencing reveals high similarity among nuclei of an endomycorrhizal fungus.</title>
        <authorList>
            <person name="Lin K."/>
            <person name="Geurts R."/>
            <person name="Zhang Z."/>
            <person name="Limpens E."/>
            <person name="Saunders D.G."/>
            <person name="Mu D."/>
            <person name="Pang E."/>
            <person name="Cao H."/>
            <person name="Cha H."/>
            <person name="Lin T."/>
            <person name="Zhou Q."/>
            <person name="Shang Y."/>
            <person name="Li Y."/>
            <person name="Ivanov S."/>
            <person name="Sharma T."/>
            <person name="Velzen R.V."/>
            <person name="Ruijter N.D."/>
            <person name="Aanen D.K."/>
            <person name="Win J."/>
            <person name="Kamoun S."/>
            <person name="Bisseling T."/>
            <person name="Huang S."/>
        </authorList>
    </citation>
    <scope>NUCLEOTIDE SEQUENCE [LARGE SCALE GENOMIC DNA]</scope>
    <source>
        <strain evidence="3">DAOM197198w</strain>
    </source>
</reference>
<dbReference type="HOGENOM" id="CLU_2943028_0_0_1"/>
<evidence type="ECO:0000313" key="2">
    <source>
        <dbReference type="EMBL" id="EXX51490.1"/>
    </source>
</evidence>
<organism evidence="2 3">
    <name type="scientific">Rhizophagus irregularis (strain DAOM 197198w)</name>
    <name type="common">Glomus intraradices</name>
    <dbReference type="NCBI Taxonomy" id="1432141"/>
    <lineage>
        <taxon>Eukaryota</taxon>
        <taxon>Fungi</taxon>
        <taxon>Fungi incertae sedis</taxon>
        <taxon>Mucoromycota</taxon>
        <taxon>Glomeromycotina</taxon>
        <taxon>Glomeromycetes</taxon>
        <taxon>Glomerales</taxon>
        <taxon>Glomeraceae</taxon>
        <taxon>Rhizophagus</taxon>
    </lineage>
</organism>
<evidence type="ECO:0000256" key="1">
    <source>
        <dbReference type="SAM" id="MobiDB-lite"/>
    </source>
</evidence>
<feature type="region of interest" description="Disordered" evidence="1">
    <location>
        <begin position="1"/>
        <end position="22"/>
    </location>
</feature>
<protein>
    <submittedName>
        <fullName evidence="2">Uncharacterized protein</fullName>
    </submittedName>
</protein>
<feature type="compositionally biased region" description="Polar residues" evidence="1">
    <location>
        <begin position="1"/>
        <end position="18"/>
    </location>
</feature>
<dbReference type="EMBL" id="JEMT01029649">
    <property type="protein sequence ID" value="EXX51490.1"/>
    <property type="molecule type" value="Genomic_DNA"/>
</dbReference>
<sequence length="60" mass="7073">MSPNNNKKSQKNINYPNESSRRRILHHTKIIESKEQYDNDYDSTTTLHGFHTSHDKEKAS</sequence>
<gene>
    <name evidence="2" type="ORF">RirG_261170</name>
</gene>